<sequence>MFYKFVELFEDTLYKEECNDERLWGKERGKALAKEEEKRLEIKRAFTLLLILTDAEKHRDWRLEREAEKWMVTETGKEELDNYIQHSYRLMD</sequence>
<evidence type="ECO:0000313" key="2">
    <source>
        <dbReference type="Proteomes" id="UP000708208"/>
    </source>
</evidence>
<dbReference type="AlphaFoldDB" id="A0A8J2J5C3"/>
<keyword evidence="2" id="KW-1185">Reference proteome</keyword>
<dbReference type="EMBL" id="CAJVCH010014217">
    <property type="protein sequence ID" value="CAG7677699.1"/>
    <property type="molecule type" value="Genomic_DNA"/>
</dbReference>
<gene>
    <name evidence="1" type="ORF">AFUS01_LOCUS2486</name>
</gene>
<proteinExistence type="predicted"/>
<protein>
    <submittedName>
        <fullName evidence="1">Uncharacterized protein</fullName>
    </submittedName>
</protein>
<name>A0A8J2J5C3_9HEXA</name>
<reference evidence="1" key="1">
    <citation type="submission" date="2021-06" db="EMBL/GenBank/DDBJ databases">
        <authorList>
            <person name="Hodson N. C."/>
            <person name="Mongue J. A."/>
            <person name="Jaron S. K."/>
        </authorList>
    </citation>
    <scope>NUCLEOTIDE SEQUENCE</scope>
</reference>
<organism evidence="1 2">
    <name type="scientific">Allacma fusca</name>
    <dbReference type="NCBI Taxonomy" id="39272"/>
    <lineage>
        <taxon>Eukaryota</taxon>
        <taxon>Metazoa</taxon>
        <taxon>Ecdysozoa</taxon>
        <taxon>Arthropoda</taxon>
        <taxon>Hexapoda</taxon>
        <taxon>Collembola</taxon>
        <taxon>Symphypleona</taxon>
        <taxon>Sminthuridae</taxon>
        <taxon>Allacma</taxon>
    </lineage>
</organism>
<evidence type="ECO:0000313" key="1">
    <source>
        <dbReference type="EMBL" id="CAG7677699.1"/>
    </source>
</evidence>
<dbReference type="Proteomes" id="UP000708208">
    <property type="component" value="Unassembled WGS sequence"/>
</dbReference>
<accession>A0A8J2J5C3</accession>
<comment type="caution">
    <text evidence="1">The sequence shown here is derived from an EMBL/GenBank/DDBJ whole genome shotgun (WGS) entry which is preliminary data.</text>
</comment>